<dbReference type="EMBL" id="JACWUN010000017">
    <property type="protein sequence ID" value="MBD1401610.1"/>
    <property type="molecule type" value="Genomic_DNA"/>
</dbReference>
<evidence type="ECO:0000259" key="1">
    <source>
        <dbReference type="Pfam" id="PF00578"/>
    </source>
</evidence>
<dbReference type="SUPFAM" id="SSF52833">
    <property type="entry name" value="Thioredoxin-like"/>
    <property type="match status" value="1"/>
</dbReference>
<dbReference type="CDD" id="cd02971">
    <property type="entry name" value="PRX_family"/>
    <property type="match status" value="1"/>
</dbReference>
<evidence type="ECO:0000313" key="3">
    <source>
        <dbReference type="Proteomes" id="UP000632828"/>
    </source>
</evidence>
<dbReference type="InterPro" id="IPR036249">
    <property type="entry name" value="Thioredoxin-like_sf"/>
</dbReference>
<dbReference type="InterPro" id="IPR000866">
    <property type="entry name" value="AhpC/TSA"/>
</dbReference>
<proteinExistence type="predicted"/>
<sequence>MDLQNSSRFQALNVQVISIARDSVAEMAPEIPRLGITSVPVLSDPDLSVSAQYDVLKWAIGNGEPSHTFVLVDGNGKIVWIKDYGAPDNPDRTMYVEVPELVRYVRQHLN</sequence>
<name>A0A8J6UIS3_9BACT</name>
<dbReference type="GO" id="GO:0016491">
    <property type="term" value="F:oxidoreductase activity"/>
    <property type="evidence" value="ECO:0007669"/>
    <property type="project" value="InterPro"/>
</dbReference>
<keyword evidence="3" id="KW-1185">Reference proteome</keyword>
<dbReference type="GO" id="GO:0016209">
    <property type="term" value="F:antioxidant activity"/>
    <property type="evidence" value="ECO:0007669"/>
    <property type="project" value="InterPro"/>
</dbReference>
<dbReference type="Pfam" id="PF00578">
    <property type="entry name" value="AhpC-TSA"/>
    <property type="match status" value="1"/>
</dbReference>
<dbReference type="Gene3D" id="3.40.30.10">
    <property type="entry name" value="Glutaredoxin"/>
    <property type="match status" value="1"/>
</dbReference>
<accession>A0A8J6UIS3</accession>
<dbReference type="AlphaFoldDB" id="A0A8J6UIS3"/>
<reference evidence="2" key="1">
    <citation type="submission" date="2020-09" db="EMBL/GenBank/DDBJ databases">
        <title>Pelobacter alkaliphilus sp. nov., a novel anaerobic arsenate-reducing bacterium from terrestrial mud volcano.</title>
        <authorList>
            <person name="Khomyakova M.A."/>
            <person name="Merkel A.Y."/>
            <person name="Slobodkin A.I."/>
        </authorList>
    </citation>
    <scope>NUCLEOTIDE SEQUENCE</scope>
    <source>
        <strain evidence="2">M08fum</strain>
    </source>
</reference>
<feature type="domain" description="Alkyl hydroperoxide reductase subunit C/ Thiol specific antioxidant" evidence="1">
    <location>
        <begin position="7"/>
        <end position="80"/>
    </location>
</feature>
<evidence type="ECO:0000313" key="2">
    <source>
        <dbReference type="EMBL" id="MBD1401610.1"/>
    </source>
</evidence>
<comment type="caution">
    <text evidence="2">The sequence shown here is derived from an EMBL/GenBank/DDBJ whole genome shotgun (WGS) entry which is preliminary data.</text>
</comment>
<protein>
    <submittedName>
        <fullName evidence="2">Redoxin domain-containing protein</fullName>
    </submittedName>
</protein>
<dbReference type="Proteomes" id="UP000632828">
    <property type="component" value="Unassembled WGS sequence"/>
</dbReference>
<gene>
    <name evidence="2" type="ORF">ICT70_13160</name>
</gene>
<organism evidence="2 3">
    <name type="scientific">Pelovirga terrestris</name>
    <dbReference type="NCBI Taxonomy" id="2771352"/>
    <lineage>
        <taxon>Bacteria</taxon>
        <taxon>Pseudomonadati</taxon>
        <taxon>Thermodesulfobacteriota</taxon>
        <taxon>Desulfuromonadia</taxon>
        <taxon>Geobacterales</taxon>
        <taxon>Geobacteraceae</taxon>
        <taxon>Pelovirga</taxon>
    </lineage>
</organism>